<dbReference type="Gene3D" id="3.30.56.110">
    <property type="entry name" value="Protein of unknown function DUF2237"/>
    <property type="match status" value="1"/>
</dbReference>
<dbReference type="AlphaFoldDB" id="A0A5S9IM08"/>
<dbReference type="OrthoDB" id="9792525at2"/>
<sequence length="120" mass="13422">MAKNVLMTDLQCCCQDPMTGFYRNGKCETGKYDYGTHIICAKMTAEFLEFSRAQGNDLITPVPQYDFPGLKPGDKWCLCISRWVEAEKAGCAPPVVLEATHVQAIEHVDIEVLKKYAVTD</sequence>
<proteinExistence type="predicted"/>
<gene>
    <name evidence="1" type="ORF">UABAM_02732</name>
</gene>
<dbReference type="EMBL" id="AP019860">
    <property type="protein sequence ID" value="BBM84373.1"/>
    <property type="molecule type" value="Genomic_DNA"/>
</dbReference>
<dbReference type="Pfam" id="PF09996">
    <property type="entry name" value="DUF2237"/>
    <property type="match status" value="1"/>
</dbReference>
<dbReference type="RefSeq" id="WP_151968532.1">
    <property type="nucleotide sequence ID" value="NZ_AP019860.1"/>
</dbReference>
<evidence type="ECO:0000313" key="2">
    <source>
        <dbReference type="Proteomes" id="UP000326354"/>
    </source>
</evidence>
<reference evidence="1 2" key="1">
    <citation type="submission" date="2019-08" db="EMBL/GenBank/DDBJ databases">
        <title>Complete genome sequence of Candidatus Uab amorphum.</title>
        <authorList>
            <person name="Shiratori T."/>
            <person name="Suzuki S."/>
            <person name="Kakizawa Y."/>
            <person name="Ishida K."/>
        </authorList>
    </citation>
    <scope>NUCLEOTIDE SEQUENCE [LARGE SCALE GENOMIC DNA]</scope>
    <source>
        <strain evidence="1 2">SRT547</strain>
    </source>
</reference>
<dbReference type="KEGG" id="uam:UABAM_02732"/>
<evidence type="ECO:0008006" key="3">
    <source>
        <dbReference type="Google" id="ProtNLM"/>
    </source>
</evidence>
<dbReference type="PANTHER" id="PTHR37466">
    <property type="entry name" value="SLR1628 PROTEIN"/>
    <property type="match status" value="1"/>
</dbReference>
<name>A0A5S9IM08_UABAM</name>
<organism evidence="1 2">
    <name type="scientific">Uabimicrobium amorphum</name>
    <dbReference type="NCBI Taxonomy" id="2596890"/>
    <lineage>
        <taxon>Bacteria</taxon>
        <taxon>Pseudomonadati</taxon>
        <taxon>Planctomycetota</taxon>
        <taxon>Candidatus Uabimicrobiia</taxon>
        <taxon>Candidatus Uabimicrobiales</taxon>
        <taxon>Candidatus Uabimicrobiaceae</taxon>
        <taxon>Candidatus Uabimicrobium</taxon>
    </lineage>
</organism>
<keyword evidence="2" id="KW-1185">Reference proteome</keyword>
<dbReference type="InterPro" id="IPR018714">
    <property type="entry name" value="DUF2237"/>
</dbReference>
<dbReference type="PANTHER" id="PTHR37466:SF1">
    <property type="entry name" value="SLR1628 PROTEIN"/>
    <property type="match status" value="1"/>
</dbReference>
<evidence type="ECO:0000313" key="1">
    <source>
        <dbReference type="EMBL" id="BBM84373.1"/>
    </source>
</evidence>
<dbReference type="Proteomes" id="UP000326354">
    <property type="component" value="Chromosome"/>
</dbReference>
<accession>A0A5S9IM08</accession>
<protein>
    <recommendedName>
        <fullName evidence="3">DUF2237 domain-containing protein</fullName>
    </recommendedName>
</protein>